<proteinExistence type="predicted"/>
<sequence>MSVIQLSYSKLLKKIIEKLGVGTPDCVVTVTAEVLGSPLARLLALASILGHNTRTGTCMVSGVRTTRKFPVGSAADFADSPTRSTQAYPINLPNSLVNPLVNNNSPTKSLTGPKLPPDGTVCRTSTLVLEQVR</sequence>
<protein>
    <submittedName>
        <fullName evidence="1">Uncharacterized protein</fullName>
    </submittedName>
</protein>
<accession>A0A6V7NHG0</accession>
<dbReference type="AlphaFoldDB" id="A0A6V7NHG0"/>
<organism evidence="1">
    <name type="scientific">Ananas comosus var. bracteatus</name>
    <name type="common">red pineapple</name>
    <dbReference type="NCBI Taxonomy" id="296719"/>
    <lineage>
        <taxon>Eukaryota</taxon>
        <taxon>Viridiplantae</taxon>
        <taxon>Streptophyta</taxon>
        <taxon>Embryophyta</taxon>
        <taxon>Tracheophyta</taxon>
        <taxon>Spermatophyta</taxon>
        <taxon>Magnoliopsida</taxon>
        <taxon>Liliopsida</taxon>
        <taxon>Poales</taxon>
        <taxon>Bromeliaceae</taxon>
        <taxon>Bromelioideae</taxon>
        <taxon>Ananas</taxon>
    </lineage>
</organism>
<gene>
    <name evidence="1" type="ORF">CB5_LOCUS1261</name>
</gene>
<name>A0A6V7NHG0_ANACO</name>
<reference evidence="1" key="1">
    <citation type="submission" date="2020-07" db="EMBL/GenBank/DDBJ databases">
        <authorList>
            <person name="Lin J."/>
        </authorList>
    </citation>
    <scope>NUCLEOTIDE SEQUENCE</scope>
</reference>
<evidence type="ECO:0000313" key="1">
    <source>
        <dbReference type="EMBL" id="CAD1818050.1"/>
    </source>
</evidence>
<dbReference type="EMBL" id="LR862138">
    <property type="protein sequence ID" value="CAD1818050.1"/>
    <property type="molecule type" value="Genomic_DNA"/>
</dbReference>